<dbReference type="InterPro" id="IPR050487">
    <property type="entry name" value="FtsQ_DivIB"/>
</dbReference>
<protein>
    <recommendedName>
        <fullName evidence="9">POTRA domain-containing protein</fullName>
    </recommendedName>
</protein>
<dbReference type="PANTHER" id="PTHR37820">
    <property type="entry name" value="CELL DIVISION PROTEIN DIVIB"/>
    <property type="match status" value="1"/>
</dbReference>
<dbReference type="AlphaFoldDB" id="A0A1G2ICY9"/>
<evidence type="ECO:0000313" key="10">
    <source>
        <dbReference type="EMBL" id="OGZ72605.1"/>
    </source>
</evidence>
<evidence type="ECO:0000256" key="5">
    <source>
        <dbReference type="ARBA" id="ARBA00022989"/>
    </source>
</evidence>
<dbReference type="EMBL" id="MHPA01000024">
    <property type="protein sequence ID" value="OGZ72605.1"/>
    <property type="molecule type" value="Genomic_DNA"/>
</dbReference>
<keyword evidence="2" id="KW-1003">Cell membrane</keyword>
<feature type="transmembrane region" description="Helical" evidence="8">
    <location>
        <begin position="26"/>
        <end position="46"/>
    </location>
</feature>
<name>A0A1G2ICY9_9BACT</name>
<dbReference type="STRING" id="1802214.A2908_03645"/>
<dbReference type="PROSITE" id="PS51779">
    <property type="entry name" value="POTRA"/>
    <property type="match status" value="1"/>
</dbReference>
<gene>
    <name evidence="10" type="ORF">A2908_03645</name>
</gene>
<evidence type="ECO:0000259" key="9">
    <source>
        <dbReference type="PROSITE" id="PS51779"/>
    </source>
</evidence>
<dbReference type="GO" id="GO:0005886">
    <property type="term" value="C:plasma membrane"/>
    <property type="evidence" value="ECO:0007669"/>
    <property type="project" value="TreeGrafter"/>
</dbReference>
<keyword evidence="6 8" id="KW-0472">Membrane</keyword>
<dbReference type="GO" id="GO:0051301">
    <property type="term" value="P:cell division"/>
    <property type="evidence" value="ECO:0007669"/>
    <property type="project" value="UniProtKB-KW"/>
</dbReference>
<keyword evidence="7" id="KW-0131">Cell cycle</keyword>
<keyword evidence="3" id="KW-0132">Cell division</keyword>
<dbReference type="Gene3D" id="3.10.20.310">
    <property type="entry name" value="membrane protein fhac"/>
    <property type="match status" value="1"/>
</dbReference>
<keyword evidence="5 8" id="KW-1133">Transmembrane helix</keyword>
<evidence type="ECO:0000256" key="1">
    <source>
        <dbReference type="ARBA" id="ARBA00004370"/>
    </source>
</evidence>
<proteinExistence type="predicted"/>
<dbReference type="InterPro" id="IPR013685">
    <property type="entry name" value="POTRA_FtsQ_type"/>
</dbReference>
<keyword evidence="4 8" id="KW-0812">Transmembrane</keyword>
<dbReference type="Proteomes" id="UP000176774">
    <property type="component" value="Unassembled WGS sequence"/>
</dbReference>
<evidence type="ECO:0000256" key="4">
    <source>
        <dbReference type="ARBA" id="ARBA00022692"/>
    </source>
</evidence>
<reference evidence="10 11" key="1">
    <citation type="journal article" date="2016" name="Nat. Commun.">
        <title>Thousands of microbial genomes shed light on interconnected biogeochemical processes in an aquifer system.</title>
        <authorList>
            <person name="Anantharaman K."/>
            <person name="Brown C.T."/>
            <person name="Hug L.A."/>
            <person name="Sharon I."/>
            <person name="Castelle C.J."/>
            <person name="Probst A.J."/>
            <person name="Thomas B.C."/>
            <person name="Singh A."/>
            <person name="Wilkins M.J."/>
            <person name="Karaoz U."/>
            <person name="Brodie E.L."/>
            <person name="Williams K.H."/>
            <person name="Hubbard S.S."/>
            <person name="Banfield J.F."/>
        </authorList>
    </citation>
    <scope>NUCLEOTIDE SEQUENCE [LARGE SCALE GENOMIC DNA]</scope>
</reference>
<dbReference type="InterPro" id="IPR034746">
    <property type="entry name" value="POTRA"/>
</dbReference>
<evidence type="ECO:0000256" key="3">
    <source>
        <dbReference type="ARBA" id="ARBA00022618"/>
    </source>
</evidence>
<sequence length="273" mass="31126">MSYRKKHIHPKIKGLKKKKVFFKKPLFWVCFAMLLCMAAGGALIWLPQFQIKHIEISGNNNTNQEDIRAIARSLGNTTLFSLGKFQIVTKTIFLADTQKINTAILAAFPAIENAEVKKSLFETILITVKERTPYALVCPQERDFTNGCFLLDENGVIFQPQEPAQGNFITILATEHATWALGQGIIEKSTINAISKIQKNLKNNFQIDISQVNVSDPLIVTTSENWKIYFDPNSDIDLQITKMNTLLNNQITKSARKSIQYIYLQYKDRAYYK</sequence>
<accession>A0A1G2ICY9</accession>
<comment type="subcellular location">
    <subcellularLocation>
        <location evidence="1">Membrane</location>
    </subcellularLocation>
</comment>
<evidence type="ECO:0000256" key="6">
    <source>
        <dbReference type="ARBA" id="ARBA00023136"/>
    </source>
</evidence>
<feature type="domain" description="POTRA" evidence="9">
    <location>
        <begin position="49"/>
        <end position="131"/>
    </location>
</feature>
<dbReference type="Pfam" id="PF08478">
    <property type="entry name" value="POTRA_1"/>
    <property type="match status" value="1"/>
</dbReference>
<dbReference type="PANTHER" id="PTHR37820:SF1">
    <property type="entry name" value="CELL DIVISION PROTEIN FTSQ"/>
    <property type="match status" value="1"/>
</dbReference>
<evidence type="ECO:0000256" key="2">
    <source>
        <dbReference type="ARBA" id="ARBA00022475"/>
    </source>
</evidence>
<evidence type="ECO:0000256" key="7">
    <source>
        <dbReference type="ARBA" id="ARBA00023306"/>
    </source>
</evidence>
<organism evidence="10 11">
    <name type="scientific">Candidatus Staskawiczbacteria bacterium RIFCSPLOWO2_01_FULL_38_12b</name>
    <dbReference type="NCBI Taxonomy" id="1802214"/>
    <lineage>
        <taxon>Bacteria</taxon>
        <taxon>Candidatus Staskawicziibacteriota</taxon>
    </lineage>
</organism>
<evidence type="ECO:0000256" key="8">
    <source>
        <dbReference type="SAM" id="Phobius"/>
    </source>
</evidence>
<evidence type="ECO:0000313" key="11">
    <source>
        <dbReference type="Proteomes" id="UP000176774"/>
    </source>
</evidence>
<comment type="caution">
    <text evidence="10">The sequence shown here is derived from an EMBL/GenBank/DDBJ whole genome shotgun (WGS) entry which is preliminary data.</text>
</comment>